<keyword evidence="1" id="KW-0472">Membrane</keyword>
<reference evidence="2" key="1">
    <citation type="submission" date="2014-07" db="EMBL/GenBank/DDBJ databases">
        <authorList>
            <person name="Hornung V.Bastian."/>
        </authorList>
    </citation>
    <scope>NUCLEOTIDE SEQUENCE</scope>
    <source>
        <strain evidence="2">PCE-S</strain>
    </source>
</reference>
<gene>
    <name evidence="2" type="ORF">DPCES_1587</name>
</gene>
<organism evidence="2">
    <name type="scientific">Desulfitobacterium hafniense</name>
    <name type="common">Desulfitobacterium frappieri</name>
    <dbReference type="NCBI Taxonomy" id="49338"/>
    <lineage>
        <taxon>Bacteria</taxon>
        <taxon>Bacillati</taxon>
        <taxon>Bacillota</taxon>
        <taxon>Clostridia</taxon>
        <taxon>Eubacteriales</taxon>
        <taxon>Desulfitobacteriaceae</taxon>
        <taxon>Desulfitobacterium</taxon>
    </lineage>
</organism>
<feature type="transmembrane region" description="Helical" evidence="1">
    <location>
        <begin position="212"/>
        <end position="232"/>
    </location>
</feature>
<keyword evidence="1" id="KW-1133">Transmembrane helix</keyword>
<feature type="transmembrane region" description="Helical" evidence="1">
    <location>
        <begin position="40"/>
        <end position="59"/>
    </location>
</feature>
<dbReference type="EMBL" id="LK996017">
    <property type="protein sequence ID" value="CDX01474.1"/>
    <property type="molecule type" value="Genomic_DNA"/>
</dbReference>
<protein>
    <submittedName>
        <fullName evidence="2">Anaerobic dimethyl sulfoxide reductase subunit C</fullName>
    </submittedName>
</protein>
<dbReference type="GO" id="GO:0009390">
    <property type="term" value="C:dimethyl sulfoxide reductase complex"/>
    <property type="evidence" value="ECO:0007669"/>
    <property type="project" value="TreeGrafter"/>
</dbReference>
<feature type="transmembrane region" description="Helical" evidence="1">
    <location>
        <begin position="244"/>
        <end position="263"/>
    </location>
</feature>
<sequence length="275" mass="29790">MKEMPLIIFTLSMQAAVGAVLWATILRLRDKEASAYQTNTLCALILSAVGVIASLLHLGKPFLALTSMSNFMGSWLSREIFFSGGFFVLLAVFWWLERSHKAHSLKETAGYLACLSGLAAVFAMAKLYMETIIPAWQSANTLVDFYATTLVLGAIVFYVSSGQKGREKLPRLELFVLGIVLVQIAFLPNYVAGLGAMAGAGQESAALLAGGYSAAVFLRWLLMLGGVFLFLISRTGKFINQKGFLYTAVGILIVGEIMGRYLFYTSGIPIGLGIL</sequence>
<dbReference type="PANTHER" id="PTHR38095">
    <property type="entry name" value="ANAEROBIC DIMETHYL SULFOXIDE REDUCTASE CHAIN YNFH"/>
    <property type="match status" value="1"/>
</dbReference>
<feature type="transmembrane region" description="Helical" evidence="1">
    <location>
        <begin position="108"/>
        <end position="129"/>
    </location>
</feature>
<dbReference type="InterPro" id="IPR007059">
    <property type="entry name" value="DmsC"/>
</dbReference>
<accession>A0A098AXY2</accession>
<dbReference type="Pfam" id="PF04976">
    <property type="entry name" value="DmsC"/>
    <property type="match status" value="1"/>
</dbReference>
<dbReference type="RefSeq" id="WP_208925522.1">
    <property type="nucleotide sequence ID" value="NZ_JAYFNZ010000043.1"/>
</dbReference>
<feature type="transmembrane region" description="Helical" evidence="1">
    <location>
        <begin position="6"/>
        <end position="28"/>
    </location>
</feature>
<dbReference type="GO" id="GO:0009389">
    <property type="term" value="F:dimethyl sulfoxide reductase activity"/>
    <property type="evidence" value="ECO:0007669"/>
    <property type="project" value="TreeGrafter"/>
</dbReference>
<proteinExistence type="predicted"/>
<feature type="transmembrane region" description="Helical" evidence="1">
    <location>
        <begin position="141"/>
        <end position="160"/>
    </location>
</feature>
<dbReference type="PANTHER" id="PTHR38095:SF1">
    <property type="entry name" value="ANAEROBIC DIMETHYL SULFOXIDE REDUCTASE CHAIN YNFH"/>
    <property type="match status" value="1"/>
</dbReference>
<dbReference type="AlphaFoldDB" id="A0A098AXY2"/>
<evidence type="ECO:0000256" key="1">
    <source>
        <dbReference type="SAM" id="Phobius"/>
    </source>
</evidence>
<dbReference type="GO" id="GO:0019645">
    <property type="term" value="P:anaerobic electron transport chain"/>
    <property type="evidence" value="ECO:0007669"/>
    <property type="project" value="InterPro"/>
</dbReference>
<keyword evidence="1" id="KW-0812">Transmembrane</keyword>
<dbReference type="PATRIC" id="fig|49338.4.peg.1707"/>
<name>A0A098AXY2_DESHA</name>
<dbReference type="GO" id="GO:0005886">
    <property type="term" value="C:plasma membrane"/>
    <property type="evidence" value="ECO:0007669"/>
    <property type="project" value="TreeGrafter"/>
</dbReference>
<feature type="transmembrane region" description="Helical" evidence="1">
    <location>
        <begin position="172"/>
        <end position="192"/>
    </location>
</feature>
<feature type="transmembrane region" description="Helical" evidence="1">
    <location>
        <begin position="79"/>
        <end position="96"/>
    </location>
</feature>
<evidence type="ECO:0000313" key="2">
    <source>
        <dbReference type="EMBL" id="CDX01474.1"/>
    </source>
</evidence>